<dbReference type="SUPFAM" id="SSF55136">
    <property type="entry name" value="Probable bacterial effector-binding domain"/>
    <property type="match status" value="1"/>
</dbReference>
<dbReference type="OrthoDB" id="161473at2"/>
<dbReference type="PANTHER" id="PTHR40055">
    <property type="entry name" value="TRANSCRIPTIONAL REGULATOR YGIV-RELATED"/>
    <property type="match status" value="1"/>
</dbReference>
<reference evidence="6" key="1">
    <citation type="submission" date="2019-07" db="EMBL/GenBank/DDBJ databases">
        <title>Chitinimonas sp. nov., isolated from Ny-Alesund, arctica soil.</title>
        <authorList>
            <person name="Xu Q."/>
            <person name="Peng F."/>
        </authorList>
    </citation>
    <scope>NUCLEOTIDE SEQUENCE [LARGE SCALE GENOMIC DNA]</scope>
    <source>
        <strain evidence="6">R3-44</strain>
    </source>
</reference>
<dbReference type="EMBL" id="CP041730">
    <property type="protein sequence ID" value="QDQ27140.1"/>
    <property type="molecule type" value="Genomic_DNA"/>
</dbReference>
<sequence length="279" mass="31322">MKHSTLNRYAEQIGKVLDYLGRHRDMEPDLYQLADIANLSPYHFHRVYRGLMGETVAETLRTFRLHLAADNLRRTGKTLPQVATQAGYGSVPAFSRAFQLRYGLPPGQYRLHRSAPPLTQQEIAMYPITLENIAAIPTVALAHRGPYLEIGLAFDKLMLQAQAQGWFSPEARFIGIYHDDPEQVAAPELRSQAALSVGTEQNVKAPFEKITIPAGPCAVLDYTGPYAEMHTAYQWLFAVWLPQSGRQPADFPVFEEYLNDPKTTPPTELKTLIYLPLAA</sequence>
<dbReference type="SUPFAM" id="SSF46689">
    <property type="entry name" value="Homeodomain-like"/>
    <property type="match status" value="2"/>
</dbReference>
<protein>
    <submittedName>
        <fullName evidence="5">Helix-turn-helix domain-containing protein</fullName>
    </submittedName>
</protein>
<dbReference type="SMART" id="SM00342">
    <property type="entry name" value="HTH_ARAC"/>
    <property type="match status" value="1"/>
</dbReference>
<dbReference type="KEGG" id="cari:FNU76_12630"/>
<evidence type="ECO:0000256" key="1">
    <source>
        <dbReference type="ARBA" id="ARBA00023015"/>
    </source>
</evidence>
<dbReference type="SMART" id="SM00871">
    <property type="entry name" value="AraC_E_bind"/>
    <property type="match status" value="1"/>
</dbReference>
<organism evidence="5 6">
    <name type="scientific">Chitinimonas arctica</name>
    <dbReference type="NCBI Taxonomy" id="2594795"/>
    <lineage>
        <taxon>Bacteria</taxon>
        <taxon>Pseudomonadati</taxon>
        <taxon>Pseudomonadota</taxon>
        <taxon>Betaproteobacteria</taxon>
        <taxon>Neisseriales</taxon>
        <taxon>Chitinibacteraceae</taxon>
        <taxon>Chitinimonas</taxon>
    </lineage>
</organism>
<dbReference type="Gene3D" id="3.20.80.10">
    <property type="entry name" value="Regulatory factor, effector binding domain"/>
    <property type="match status" value="1"/>
</dbReference>
<dbReference type="Proteomes" id="UP000317550">
    <property type="component" value="Chromosome"/>
</dbReference>
<accession>A0A516SGB9</accession>
<keyword evidence="1" id="KW-0805">Transcription regulation</keyword>
<dbReference type="PROSITE" id="PS00041">
    <property type="entry name" value="HTH_ARAC_FAMILY_1"/>
    <property type="match status" value="1"/>
</dbReference>
<dbReference type="InterPro" id="IPR009057">
    <property type="entry name" value="Homeodomain-like_sf"/>
</dbReference>
<evidence type="ECO:0000259" key="4">
    <source>
        <dbReference type="PROSITE" id="PS01124"/>
    </source>
</evidence>
<dbReference type="InterPro" id="IPR050908">
    <property type="entry name" value="SmbC-like"/>
</dbReference>
<dbReference type="InterPro" id="IPR018062">
    <property type="entry name" value="HTH_AraC-typ_CS"/>
</dbReference>
<keyword evidence="3" id="KW-0804">Transcription</keyword>
<evidence type="ECO:0000313" key="5">
    <source>
        <dbReference type="EMBL" id="QDQ27140.1"/>
    </source>
</evidence>
<dbReference type="Gene3D" id="1.10.10.60">
    <property type="entry name" value="Homeodomain-like"/>
    <property type="match status" value="2"/>
</dbReference>
<proteinExistence type="predicted"/>
<dbReference type="InterPro" id="IPR029442">
    <property type="entry name" value="GyrI-like"/>
</dbReference>
<dbReference type="InterPro" id="IPR018060">
    <property type="entry name" value="HTH_AraC"/>
</dbReference>
<dbReference type="PROSITE" id="PS01124">
    <property type="entry name" value="HTH_ARAC_FAMILY_2"/>
    <property type="match status" value="1"/>
</dbReference>
<dbReference type="RefSeq" id="WP_144278533.1">
    <property type="nucleotide sequence ID" value="NZ_CP041730.1"/>
</dbReference>
<gene>
    <name evidence="5" type="ORF">FNU76_12630</name>
</gene>
<dbReference type="InterPro" id="IPR011256">
    <property type="entry name" value="Reg_factor_effector_dom_sf"/>
</dbReference>
<keyword evidence="6" id="KW-1185">Reference proteome</keyword>
<dbReference type="Pfam" id="PF12833">
    <property type="entry name" value="HTH_18"/>
    <property type="match status" value="1"/>
</dbReference>
<feature type="domain" description="HTH araC/xylS-type" evidence="4">
    <location>
        <begin position="14"/>
        <end position="112"/>
    </location>
</feature>
<dbReference type="GO" id="GO:0003700">
    <property type="term" value="F:DNA-binding transcription factor activity"/>
    <property type="evidence" value="ECO:0007669"/>
    <property type="project" value="InterPro"/>
</dbReference>
<evidence type="ECO:0000256" key="2">
    <source>
        <dbReference type="ARBA" id="ARBA00023125"/>
    </source>
</evidence>
<dbReference type="AlphaFoldDB" id="A0A516SGB9"/>
<dbReference type="PANTHER" id="PTHR40055:SF1">
    <property type="entry name" value="TRANSCRIPTIONAL REGULATOR YGIV-RELATED"/>
    <property type="match status" value="1"/>
</dbReference>
<name>A0A516SGB9_9NEIS</name>
<dbReference type="InterPro" id="IPR010499">
    <property type="entry name" value="AraC_E-bd"/>
</dbReference>
<evidence type="ECO:0000313" key="6">
    <source>
        <dbReference type="Proteomes" id="UP000317550"/>
    </source>
</evidence>
<dbReference type="GO" id="GO:0043565">
    <property type="term" value="F:sequence-specific DNA binding"/>
    <property type="evidence" value="ECO:0007669"/>
    <property type="project" value="InterPro"/>
</dbReference>
<keyword evidence="2" id="KW-0238">DNA-binding</keyword>
<dbReference type="Pfam" id="PF06445">
    <property type="entry name" value="GyrI-like"/>
    <property type="match status" value="1"/>
</dbReference>
<evidence type="ECO:0000256" key="3">
    <source>
        <dbReference type="ARBA" id="ARBA00023163"/>
    </source>
</evidence>